<organism evidence="1">
    <name type="scientific">viral metagenome</name>
    <dbReference type="NCBI Taxonomy" id="1070528"/>
    <lineage>
        <taxon>unclassified sequences</taxon>
        <taxon>metagenomes</taxon>
        <taxon>organismal metagenomes</taxon>
    </lineage>
</organism>
<dbReference type="EMBL" id="MT141303">
    <property type="protein sequence ID" value="QJA58003.1"/>
    <property type="molecule type" value="Genomic_DNA"/>
</dbReference>
<name>A0A6M3IKS4_9ZZZZ</name>
<proteinExistence type="predicted"/>
<protein>
    <submittedName>
        <fullName evidence="1">Uncharacterized protein</fullName>
    </submittedName>
</protein>
<evidence type="ECO:0000313" key="2">
    <source>
        <dbReference type="EMBL" id="QJA80354.1"/>
    </source>
</evidence>
<dbReference type="AlphaFoldDB" id="A0A6M3IKS4"/>
<sequence length="466" mass="52508">MREYELVIDNSIKKGLTPQRSFPINDEWLWGALGFRVGKDDLEGYQLSDNSPLGGLVDMHYNWPFPQFIVGEAYNILVVRDNILTKDAVYQVSDDYATITLIHDIDQLTYGQGTLMEAADFGEYIFMTNGVVMIYWDPTLAAWQNMTVSATIPMMRTVCNFKGQMIGGGVLSVWHDCDETFYCWSKIGDVDFTPDRDNEAGYRRDPYGGEVYHVRRLGDNIVGYSSKGITLLNPVIDPAVTFGFVELDDVGLINRGAMDGNLRRQVYVGTDRILREITNQGIKELGYYQFMDELDNGEDIIVKYDRINKDFYIGNSEKTYLLSPYGLTEIPQHPSAVWTMSSEDDEVIMLPNTVDTFVPSIITSTFDMGYRGQKTIQSVESNALLTFGPRALVGWANSLAVWGYTTTVPLNIEGIAAITASGNDFMIQLNFDYVAVPSPIQYIKVRYKMTDLRGIRGVYAPPLRGQ</sequence>
<reference evidence="1" key="1">
    <citation type="submission" date="2020-03" db="EMBL/GenBank/DDBJ databases">
        <title>The deep terrestrial virosphere.</title>
        <authorList>
            <person name="Holmfeldt K."/>
            <person name="Nilsson E."/>
            <person name="Simone D."/>
            <person name="Lopez-Fernandez M."/>
            <person name="Wu X."/>
            <person name="de Brujin I."/>
            <person name="Lundin D."/>
            <person name="Andersson A."/>
            <person name="Bertilsson S."/>
            <person name="Dopson M."/>
        </authorList>
    </citation>
    <scope>NUCLEOTIDE SEQUENCE</scope>
    <source>
        <strain evidence="2">MM415A00740</strain>
        <strain evidence="1">MM415B01517</strain>
    </source>
</reference>
<accession>A0A6M3IKS4</accession>
<evidence type="ECO:0000313" key="1">
    <source>
        <dbReference type="EMBL" id="QJA58003.1"/>
    </source>
</evidence>
<dbReference type="EMBL" id="MT142418">
    <property type="protein sequence ID" value="QJA80354.1"/>
    <property type="molecule type" value="Genomic_DNA"/>
</dbReference>
<gene>
    <name evidence="2" type="ORF">MM415A00740_0011</name>
    <name evidence="1" type="ORF">MM415B01517_0005</name>
</gene>